<dbReference type="CDD" id="cd05233">
    <property type="entry name" value="SDR_c"/>
    <property type="match status" value="1"/>
</dbReference>
<sequence length="267" mass="27738">MTEGRLAGKAAVVVGAGQTPGETIGNGRATALLFAREGARVLVVDRDGDSAAETCQMIADEGGTAVPLRADITDPEQCAALAAAAVERWGSIDVLHNNVGIGTGDADALSLTPAAWDRIHDVNLKAMWTVCREVIPHLRQAGGGSIVNVSSIASVCATPLFAYKISKAGVNALTHALAMENVKYGIRVNAILPGLIDTPMAIRGHSAARGIDPDELRVARDRLVPLRRRQGTAWDVAYAALYLASDEAGFVTAVALPVDGGQSARIG</sequence>
<dbReference type="PANTHER" id="PTHR24321:SF15">
    <property type="entry name" value="OXIDOREDUCTASE UCPA"/>
    <property type="match status" value="1"/>
</dbReference>
<dbReference type="InterPro" id="IPR036291">
    <property type="entry name" value="NAD(P)-bd_dom_sf"/>
</dbReference>
<dbReference type="Gene3D" id="3.40.50.720">
    <property type="entry name" value="NAD(P)-binding Rossmann-like Domain"/>
    <property type="match status" value="1"/>
</dbReference>
<evidence type="ECO:0000313" key="4">
    <source>
        <dbReference type="Proteomes" id="UP000251891"/>
    </source>
</evidence>
<proteinExistence type="inferred from homology"/>
<dbReference type="InterPro" id="IPR002347">
    <property type="entry name" value="SDR_fam"/>
</dbReference>
<dbReference type="SUPFAM" id="SSF51735">
    <property type="entry name" value="NAD(P)-binding Rossmann-fold domains"/>
    <property type="match status" value="1"/>
</dbReference>
<accession>A0A365GWN9</accession>
<name>A0A365GWN9_9ACTN</name>
<keyword evidence="4" id="KW-1185">Reference proteome</keyword>
<dbReference type="Proteomes" id="UP000251891">
    <property type="component" value="Unassembled WGS sequence"/>
</dbReference>
<reference evidence="3 4" key="1">
    <citation type="submission" date="2018-06" db="EMBL/GenBank/DDBJ databases">
        <title>Actinomadura craniellae sp. nov. isolated from marine sponge Craniella sp.</title>
        <authorList>
            <person name="Li L."/>
            <person name="Xu Q.H."/>
            <person name="Lin H.W."/>
            <person name="Lu Y.H."/>
        </authorList>
    </citation>
    <scope>NUCLEOTIDE SEQUENCE [LARGE SCALE GENOMIC DNA]</scope>
    <source>
        <strain evidence="3 4">LHW63021</strain>
    </source>
</reference>
<evidence type="ECO:0000256" key="2">
    <source>
        <dbReference type="ARBA" id="ARBA00023002"/>
    </source>
</evidence>
<comment type="caution">
    <text evidence="3">The sequence shown here is derived from an EMBL/GenBank/DDBJ whole genome shotgun (WGS) entry which is preliminary data.</text>
</comment>
<dbReference type="Pfam" id="PF13561">
    <property type="entry name" value="adh_short_C2"/>
    <property type="match status" value="1"/>
</dbReference>
<dbReference type="RefSeq" id="WP_111871647.1">
    <property type="nucleotide sequence ID" value="NZ_QLYX01000020.1"/>
</dbReference>
<dbReference type="AlphaFoldDB" id="A0A365GWN9"/>
<keyword evidence="2" id="KW-0560">Oxidoreductase</keyword>
<dbReference type="OrthoDB" id="3566316at2"/>
<evidence type="ECO:0000256" key="1">
    <source>
        <dbReference type="ARBA" id="ARBA00006484"/>
    </source>
</evidence>
<evidence type="ECO:0000313" key="3">
    <source>
        <dbReference type="EMBL" id="RAY11192.1"/>
    </source>
</evidence>
<dbReference type="GO" id="GO:0016491">
    <property type="term" value="F:oxidoreductase activity"/>
    <property type="evidence" value="ECO:0007669"/>
    <property type="project" value="UniProtKB-KW"/>
</dbReference>
<dbReference type="PANTHER" id="PTHR24321">
    <property type="entry name" value="DEHYDROGENASES, SHORT CHAIN"/>
    <property type="match status" value="1"/>
</dbReference>
<dbReference type="FunFam" id="3.40.50.720:FF:000084">
    <property type="entry name" value="Short-chain dehydrogenase reductase"/>
    <property type="match status" value="1"/>
</dbReference>
<dbReference type="PRINTS" id="PR00081">
    <property type="entry name" value="GDHRDH"/>
</dbReference>
<dbReference type="EMBL" id="QLYX01000020">
    <property type="protein sequence ID" value="RAY11192.1"/>
    <property type="molecule type" value="Genomic_DNA"/>
</dbReference>
<comment type="similarity">
    <text evidence="1">Belongs to the short-chain dehydrogenases/reductases (SDR) family.</text>
</comment>
<protein>
    <submittedName>
        <fullName evidence="3">3-oxoacyl-ACP reductase</fullName>
    </submittedName>
</protein>
<gene>
    <name evidence="3" type="ORF">DPM19_31005</name>
</gene>
<dbReference type="PRINTS" id="PR00080">
    <property type="entry name" value="SDRFAMILY"/>
</dbReference>
<organism evidence="3 4">
    <name type="scientific">Actinomadura craniellae</name>
    <dbReference type="NCBI Taxonomy" id="2231787"/>
    <lineage>
        <taxon>Bacteria</taxon>
        <taxon>Bacillati</taxon>
        <taxon>Actinomycetota</taxon>
        <taxon>Actinomycetes</taxon>
        <taxon>Streptosporangiales</taxon>
        <taxon>Thermomonosporaceae</taxon>
        <taxon>Actinomadura</taxon>
    </lineage>
</organism>